<protein>
    <recommendedName>
        <fullName evidence="4">DUF4412 domain-containing protein</fullName>
    </recommendedName>
</protein>
<evidence type="ECO:0000256" key="1">
    <source>
        <dbReference type="SAM" id="SignalP"/>
    </source>
</evidence>
<feature type="signal peptide" evidence="1">
    <location>
        <begin position="1"/>
        <end position="23"/>
    </location>
</feature>
<gene>
    <name evidence="2" type="ORF">GCM10022210_28560</name>
</gene>
<keyword evidence="3" id="KW-1185">Reference proteome</keyword>
<name>A0ABP7Q403_9SPHI</name>
<dbReference type="RefSeq" id="WP_259087399.1">
    <property type="nucleotide sequence ID" value="NZ_BAAAZC010000019.1"/>
</dbReference>
<evidence type="ECO:0000313" key="2">
    <source>
        <dbReference type="EMBL" id="GAA3976166.1"/>
    </source>
</evidence>
<keyword evidence="1" id="KW-0732">Signal</keyword>
<evidence type="ECO:0008006" key="4">
    <source>
        <dbReference type="Google" id="ProtNLM"/>
    </source>
</evidence>
<sequence length="215" mass="22780">MSIKLFNVALGLALTATTLSASAQKKYSEGVVDFTTSMMGQQINAKSYFRADSNAFAFSNGPANIKILTNAAATSMVILVDVPVANIKKAAVASPDDIDQATAALPTLTFAPGTETKVINGFNCKKVVATDTKTKKTYDIWVTNDIEIPLAGIAKYYQGIGGFPVQYTSFAQGQSTEVTVKAVTEQKVPAGTFGIPSDFEKITMDDLKAMRGGGR</sequence>
<dbReference type="Proteomes" id="UP001500742">
    <property type="component" value="Unassembled WGS sequence"/>
</dbReference>
<comment type="caution">
    <text evidence="2">The sequence shown here is derived from an EMBL/GenBank/DDBJ whole genome shotgun (WGS) entry which is preliminary data.</text>
</comment>
<feature type="chain" id="PRO_5046336939" description="DUF4412 domain-containing protein" evidence="1">
    <location>
        <begin position="24"/>
        <end position="215"/>
    </location>
</feature>
<reference evidence="3" key="1">
    <citation type="journal article" date="2019" name="Int. J. Syst. Evol. Microbiol.">
        <title>The Global Catalogue of Microorganisms (GCM) 10K type strain sequencing project: providing services to taxonomists for standard genome sequencing and annotation.</title>
        <authorList>
            <consortium name="The Broad Institute Genomics Platform"/>
            <consortium name="The Broad Institute Genome Sequencing Center for Infectious Disease"/>
            <person name="Wu L."/>
            <person name="Ma J."/>
        </authorList>
    </citation>
    <scope>NUCLEOTIDE SEQUENCE [LARGE SCALE GENOMIC DNA]</scope>
    <source>
        <strain evidence="3">JCM 16601</strain>
    </source>
</reference>
<dbReference type="EMBL" id="BAAAZC010000019">
    <property type="protein sequence ID" value="GAA3976166.1"/>
    <property type="molecule type" value="Genomic_DNA"/>
</dbReference>
<proteinExistence type="predicted"/>
<evidence type="ECO:0000313" key="3">
    <source>
        <dbReference type="Proteomes" id="UP001500742"/>
    </source>
</evidence>
<organism evidence="2 3">
    <name type="scientific">Mucilaginibacter dorajii</name>
    <dbReference type="NCBI Taxonomy" id="692994"/>
    <lineage>
        <taxon>Bacteria</taxon>
        <taxon>Pseudomonadati</taxon>
        <taxon>Bacteroidota</taxon>
        <taxon>Sphingobacteriia</taxon>
        <taxon>Sphingobacteriales</taxon>
        <taxon>Sphingobacteriaceae</taxon>
        <taxon>Mucilaginibacter</taxon>
    </lineage>
</organism>
<accession>A0ABP7Q403</accession>